<dbReference type="SUPFAM" id="SSF75620">
    <property type="entry name" value="Release factor"/>
    <property type="match status" value="1"/>
</dbReference>
<evidence type="ECO:0000256" key="1">
    <source>
        <dbReference type="ARBA" id="ARBA00010835"/>
    </source>
</evidence>
<dbReference type="Gene3D" id="3.30.70.1660">
    <property type="match status" value="1"/>
</dbReference>
<feature type="domain" description="Prokaryotic-type class I peptide chain release factors" evidence="3">
    <location>
        <begin position="114"/>
        <end position="130"/>
    </location>
</feature>
<dbReference type="PANTHER" id="PTHR43804">
    <property type="entry name" value="LD18447P"/>
    <property type="match status" value="1"/>
</dbReference>
<gene>
    <name evidence="4" type="primary">prfH</name>
    <name evidence="4" type="ORF">LVJ81_05720</name>
</gene>
<name>A0ABY4EDV9_VITST</name>
<dbReference type="RefSeq" id="WP_019957724.1">
    <property type="nucleotide sequence ID" value="NZ_CP091512.1"/>
</dbReference>
<proteinExistence type="inferred from homology"/>
<organism evidence="4 5">
    <name type="scientific">Vitreoscilla stercoraria</name>
    <dbReference type="NCBI Taxonomy" id="61"/>
    <lineage>
        <taxon>Bacteria</taxon>
        <taxon>Pseudomonadati</taxon>
        <taxon>Pseudomonadota</taxon>
        <taxon>Betaproteobacteria</taxon>
        <taxon>Neisseriales</taxon>
        <taxon>Neisseriaceae</taxon>
        <taxon>Vitreoscilla</taxon>
    </lineage>
</organism>
<sequence>MLLIQITAAQGPAECELAVKYTLQKMLSDAKSNGIRLDVVEAFPTQHGYLSIVLQAQGQELQAWAETWCGSIQWVFQSKIRPHHKRKNWFVGVSQCVLTMPLPQDDSIVFQACRASGSGGQHVNTTDSAIHATHIASGISVKVMNERSQYANKKLARELIALKLQQRLQMQVAQDKHSRHQQHGQLERGNPIRSYGPF</sequence>
<dbReference type="PANTHER" id="PTHR43804:SF9">
    <property type="entry name" value="PEPTIDE CHAIN RELEASE FACTOR HOMOLOG-RELATED"/>
    <property type="match status" value="1"/>
</dbReference>
<evidence type="ECO:0000259" key="3">
    <source>
        <dbReference type="PROSITE" id="PS00745"/>
    </source>
</evidence>
<evidence type="ECO:0000256" key="2">
    <source>
        <dbReference type="SAM" id="MobiDB-lite"/>
    </source>
</evidence>
<keyword evidence="5" id="KW-1185">Reference proteome</keyword>
<dbReference type="EMBL" id="CP091512">
    <property type="protein sequence ID" value="UOO93523.1"/>
    <property type="molecule type" value="Genomic_DNA"/>
</dbReference>
<dbReference type="InterPro" id="IPR050057">
    <property type="entry name" value="Prokaryotic/Mito_RF"/>
</dbReference>
<dbReference type="Proteomes" id="UP000832034">
    <property type="component" value="Chromosome"/>
</dbReference>
<dbReference type="Gene3D" id="3.30.160.20">
    <property type="match status" value="1"/>
</dbReference>
<dbReference type="NCBIfam" id="TIGR03072">
    <property type="entry name" value="release_prfH"/>
    <property type="match status" value="1"/>
</dbReference>
<evidence type="ECO:0000313" key="4">
    <source>
        <dbReference type="EMBL" id="UOO93523.1"/>
    </source>
</evidence>
<accession>A0ABY4EDV9</accession>
<comment type="similarity">
    <text evidence="1">Belongs to the prokaryotic/mitochondrial release factor family.</text>
</comment>
<dbReference type="InterPro" id="IPR017509">
    <property type="entry name" value="PrfH"/>
</dbReference>
<feature type="region of interest" description="Disordered" evidence="2">
    <location>
        <begin position="175"/>
        <end position="198"/>
    </location>
</feature>
<dbReference type="InterPro" id="IPR045853">
    <property type="entry name" value="Pep_chain_release_fac_I_sf"/>
</dbReference>
<dbReference type="Pfam" id="PF00472">
    <property type="entry name" value="RF-1"/>
    <property type="match status" value="1"/>
</dbReference>
<protein>
    <submittedName>
        <fullName evidence="4">Peptide chain release factor H</fullName>
    </submittedName>
</protein>
<dbReference type="PROSITE" id="PS00745">
    <property type="entry name" value="RF_PROK_I"/>
    <property type="match status" value="1"/>
</dbReference>
<reference evidence="4" key="2">
    <citation type="journal article" date="2022" name="Res Sq">
        <title>Evolution of multicellular longitudinally dividing oral cavity symbionts (Neisseriaceae).</title>
        <authorList>
            <person name="Nyongesa S."/>
            <person name="Weber P."/>
            <person name="Bernet E."/>
            <person name="Pullido F."/>
            <person name="Nieckarz M."/>
            <person name="Delaby M."/>
            <person name="Nieves C."/>
            <person name="Viehboeck T."/>
            <person name="Krause N."/>
            <person name="Rivera-Millot A."/>
            <person name="Nakamura A."/>
            <person name="Vischer N."/>
            <person name="VanNieuwenhze M."/>
            <person name="Brun Y."/>
            <person name="Cava F."/>
            <person name="Bulgheresi S."/>
            <person name="Veyrier F."/>
        </authorList>
    </citation>
    <scope>NUCLEOTIDE SEQUENCE</scope>
    <source>
        <strain evidence="4">SAG 1488-6</strain>
    </source>
</reference>
<evidence type="ECO:0000313" key="5">
    <source>
        <dbReference type="Proteomes" id="UP000832034"/>
    </source>
</evidence>
<dbReference type="InterPro" id="IPR000352">
    <property type="entry name" value="Pep_chain_release_fac_I"/>
</dbReference>
<reference evidence="4" key="1">
    <citation type="submission" date="2021-12" db="EMBL/GenBank/DDBJ databases">
        <authorList>
            <person name="Veyrier F.J."/>
        </authorList>
    </citation>
    <scope>NUCLEOTIDE SEQUENCE</scope>
    <source>
        <strain evidence="4">SAG 1488-6</strain>
    </source>
</reference>